<protein>
    <submittedName>
        <fullName evidence="1">Uncharacterized protein</fullName>
    </submittedName>
</protein>
<evidence type="ECO:0000313" key="1">
    <source>
        <dbReference type="EMBL" id="KAL3678971.1"/>
    </source>
</evidence>
<evidence type="ECO:0000313" key="2">
    <source>
        <dbReference type="Proteomes" id="UP001633002"/>
    </source>
</evidence>
<dbReference type="PANTHER" id="PTHR47679:SF1">
    <property type="entry name" value="PROTEIN TORNADO 1"/>
    <property type="match status" value="1"/>
</dbReference>
<dbReference type="EMBL" id="JBJQOH010000007">
    <property type="protein sequence ID" value="KAL3678971.1"/>
    <property type="molecule type" value="Genomic_DNA"/>
</dbReference>
<reference evidence="1 2" key="1">
    <citation type="submission" date="2024-09" db="EMBL/GenBank/DDBJ databases">
        <title>Chromosome-scale assembly of Riccia sorocarpa.</title>
        <authorList>
            <person name="Paukszto L."/>
        </authorList>
    </citation>
    <scope>NUCLEOTIDE SEQUENCE [LARGE SCALE GENOMIC DNA]</scope>
    <source>
        <strain evidence="1">LP-2024</strain>
        <tissue evidence="1">Aerial parts of the thallus</tissue>
    </source>
</reference>
<dbReference type="PANTHER" id="PTHR47679">
    <property type="entry name" value="PROTEIN TORNADO 1"/>
    <property type="match status" value="1"/>
</dbReference>
<organism evidence="1 2">
    <name type="scientific">Riccia sorocarpa</name>
    <dbReference type="NCBI Taxonomy" id="122646"/>
    <lineage>
        <taxon>Eukaryota</taxon>
        <taxon>Viridiplantae</taxon>
        <taxon>Streptophyta</taxon>
        <taxon>Embryophyta</taxon>
        <taxon>Marchantiophyta</taxon>
        <taxon>Marchantiopsida</taxon>
        <taxon>Marchantiidae</taxon>
        <taxon>Marchantiales</taxon>
        <taxon>Ricciaceae</taxon>
        <taxon>Riccia</taxon>
    </lineage>
</organism>
<sequence>MGSFNEEFLVERGLTTAAWNAKLHVLQSDASVYELKLCVDDVVNPELLRIRAEVFGQCLEKLQTPRVSSTSAYLSEIVSGLKRNPNLKINTLYIDSLMRSSDAICISEIIRRTTELRVLKFSVFESEGLSEEAVGSLASSIAGAIQHNLYLLEFHTKGQFELLRKIFPAETDSGRRYLPELSLKYIFPEECWELFPVLAGSNISVISIEHENDEAPHPSSLSWWKAFADALKSSPVMCIAVGVRYYRRDSCNISVHAERRSMFTGSLTVIQDCRDIAVMKFSYASLLQDCQIEFFLQLLVDNLRSSISITKLRFEGPRRREVSFSKRLCQGVFQSLKSNTSVTSLDLSGCNLTDVEFEHLMRLLRVNFTVEEVILELPSWRNDGRATLIEEALARNKKQAIEFSILKGAGFEFDKAKVGRIFLCGSPYAGKTQLKLRMMRLRARRSRSASKPGKFSDAFLERLKMLELRRTKGAEVEVLLDNEERQVSLWDLAGQYIFRALHDLIFPRTNQSLIFIFAFNPLREDSKKDMKKNVYDAFALELEEWLKFVASNCPTGDKENLPHILVVITHRDLTDKYSKSFECGPGSVVPKIVERFQSTFQGVVKLVTKVYHVNARAQKDVRSFLDDILALMNDWSKLHSVPVVCSDLSSALLARAKSFDALPVWSCSTFYRFCQKYHESLKNASREILSTIASYLHDAGRIIIVPESSGSKNDEPLIIVDPNWCTEAFLGNLIAVGNHFNVRGESCSVSTVLIASSDGFIDEQDFQALLEQTLHLMKDEGTERTLLEDLLQRLNLCYRFEDGVSCRYFVPVICGGLEAKCDLRERELQWDGDHTEGCQYLGYRLECKDTRTTSFNKGVFSRFQINFRRKLMKKFGIKEMDRGISCGLGLLKVMYDGYEVLVESDEGNGQHVDIMVKSSQPGVKNPRTRMQIISFLQERFLRKLQKFFASSSGCPGISLVVGVIRTSSVRNLVPIRERRAPQHSIALEEWKNKLRLSIDLKLQDMGVDVDEESLLNFHHRWPDGELELVKDSLGSEDLTDILSYIRGKITRSNESHQMPTILSGPEITCAGADVALSETPGPAKELFPRGLLPHNIAQYHECSQSADPSRKGADEVKKLSDEVYEIYRPFNGCPRLEVVFFHGVPEDESDLKPYLTMWSKRNEEPDRCWINTWLTSATEDLRLGRVFTVSYDCGVEKRAHNGNMDSFQVAENLAQSLIKWAGVGQQSCPVILVGHCLGGLVIKELCCEASRNVEAQKHHAVECLDFLKNVKGIFYYSTPHLGWSQSFSSEVQTGDMMECLQVLNKYASRVNFQFEQLRRIYGWTTRGVGESNPTKLFLSTEGDSAMKKLIVEEASARGGCLDGFSVLPDTDHFSF</sequence>
<proteinExistence type="predicted"/>
<name>A0ABD3GM75_9MARC</name>
<dbReference type="Gene3D" id="3.40.50.300">
    <property type="entry name" value="P-loop containing nucleotide triphosphate hydrolases"/>
    <property type="match status" value="1"/>
</dbReference>
<dbReference type="InterPro" id="IPR029058">
    <property type="entry name" value="AB_hydrolase_fold"/>
</dbReference>
<dbReference type="Gene3D" id="3.80.10.10">
    <property type="entry name" value="Ribonuclease Inhibitor"/>
    <property type="match status" value="1"/>
</dbReference>
<dbReference type="SUPFAM" id="SSF53474">
    <property type="entry name" value="alpha/beta-Hydrolases"/>
    <property type="match status" value="1"/>
</dbReference>
<keyword evidence="2" id="KW-1185">Reference proteome</keyword>
<dbReference type="Proteomes" id="UP001633002">
    <property type="component" value="Unassembled WGS sequence"/>
</dbReference>
<dbReference type="InterPro" id="IPR027417">
    <property type="entry name" value="P-loop_NTPase"/>
</dbReference>
<dbReference type="Gene3D" id="3.40.50.1820">
    <property type="entry name" value="alpha/beta hydrolase"/>
    <property type="match status" value="1"/>
</dbReference>
<accession>A0ABD3GM75</accession>
<dbReference type="SUPFAM" id="SSF52047">
    <property type="entry name" value="RNI-like"/>
    <property type="match status" value="1"/>
</dbReference>
<dbReference type="InterPro" id="IPR032675">
    <property type="entry name" value="LRR_dom_sf"/>
</dbReference>
<dbReference type="SUPFAM" id="SSF52540">
    <property type="entry name" value="P-loop containing nucleoside triphosphate hydrolases"/>
    <property type="match status" value="1"/>
</dbReference>
<comment type="caution">
    <text evidence="1">The sequence shown here is derived from an EMBL/GenBank/DDBJ whole genome shotgun (WGS) entry which is preliminary data.</text>
</comment>
<gene>
    <name evidence="1" type="ORF">R1sor_021927</name>
</gene>